<dbReference type="SUPFAM" id="SSF51338">
    <property type="entry name" value="Composite domain of metallo-dependent hydrolases"/>
    <property type="match status" value="1"/>
</dbReference>
<name>A0ABY8NDM4_9GAMM</name>
<dbReference type="InterPro" id="IPR013108">
    <property type="entry name" value="Amidohydro_3"/>
</dbReference>
<dbReference type="Proteomes" id="UP001236500">
    <property type="component" value="Chromosome"/>
</dbReference>
<proteinExistence type="predicted"/>
<dbReference type="Gene3D" id="3.20.20.140">
    <property type="entry name" value="Metal-dependent hydrolases"/>
    <property type="match status" value="1"/>
</dbReference>
<dbReference type="InterPro" id="IPR032466">
    <property type="entry name" value="Metal_Hydrolase"/>
</dbReference>
<protein>
    <submittedName>
        <fullName evidence="3">Amidohydrolase</fullName>
    </submittedName>
</protein>
<dbReference type="InterPro" id="IPR033932">
    <property type="entry name" value="YtcJ-like"/>
</dbReference>
<dbReference type="SUPFAM" id="SSF51556">
    <property type="entry name" value="Metallo-dependent hydrolases"/>
    <property type="match status" value="1"/>
</dbReference>
<accession>A0ABY8NDM4</accession>
<dbReference type="Gene3D" id="2.30.40.10">
    <property type="entry name" value="Urease, subunit C, domain 1"/>
    <property type="match status" value="1"/>
</dbReference>
<feature type="region of interest" description="Disordered" evidence="1">
    <location>
        <begin position="1"/>
        <end position="22"/>
    </location>
</feature>
<evidence type="ECO:0000256" key="1">
    <source>
        <dbReference type="SAM" id="MobiDB-lite"/>
    </source>
</evidence>
<gene>
    <name evidence="3" type="ORF">PVT68_01575</name>
</gene>
<dbReference type="InterPro" id="IPR006311">
    <property type="entry name" value="TAT_signal"/>
</dbReference>
<evidence type="ECO:0000313" key="4">
    <source>
        <dbReference type="Proteomes" id="UP001236500"/>
    </source>
</evidence>
<dbReference type="PANTHER" id="PTHR22642:SF21">
    <property type="entry name" value="PERIPLASMIC PROTEIN"/>
    <property type="match status" value="1"/>
</dbReference>
<dbReference type="InterPro" id="IPR011059">
    <property type="entry name" value="Metal-dep_hydrolase_composite"/>
</dbReference>
<evidence type="ECO:0000313" key="3">
    <source>
        <dbReference type="EMBL" id="WGL17003.1"/>
    </source>
</evidence>
<organism evidence="3 4">
    <name type="scientific">Microbulbifer bruguierae</name>
    <dbReference type="NCBI Taxonomy" id="3029061"/>
    <lineage>
        <taxon>Bacteria</taxon>
        <taxon>Pseudomonadati</taxon>
        <taxon>Pseudomonadota</taxon>
        <taxon>Gammaproteobacteria</taxon>
        <taxon>Cellvibrionales</taxon>
        <taxon>Microbulbiferaceae</taxon>
        <taxon>Microbulbifer</taxon>
    </lineage>
</organism>
<keyword evidence="4" id="KW-1185">Reference proteome</keyword>
<feature type="compositionally biased region" description="Polar residues" evidence="1">
    <location>
        <begin position="1"/>
        <end position="15"/>
    </location>
</feature>
<dbReference type="EMBL" id="CP118605">
    <property type="protein sequence ID" value="WGL17003.1"/>
    <property type="molecule type" value="Genomic_DNA"/>
</dbReference>
<evidence type="ECO:0000259" key="2">
    <source>
        <dbReference type="Pfam" id="PF07969"/>
    </source>
</evidence>
<reference evidence="3 4" key="1">
    <citation type="submission" date="2023-02" db="EMBL/GenBank/DDBJ databases">
        <title>Description and genomic characterization of Microbulbifer bruguierae sp. nov., isolated from the sediment of mangrove plant Bruguiera sexangula.</title>
        <authorList>
            <person name="Long M."/>
        </authorList>
    </citation>
    <scope>NUCLEOTIDE SEQUENCE [LARGE SCALE GENOMIC DNA]</scope>
    <source>
        <strain evidence="3 4">H12</strain>
    </source>
</reference>
<dbReference type="RefSeq" id="WP_280320822.1">
    <property type="nucleotide sequence ID" value="NZ_CP118605.1"/>
</dbReference>
<dbReference type="PANTHER" id="PTHR22642">
    <property type="entry name" value="IMIDAZOLONEPROPIONASE"/>
    <property type="match status" value="1"/>
</dbReference>
<dbReference type="CDD" id="cd01300">
    <property type="entry name" value="YtcJ_like"/>
    <property type="match status" value="1"/>
</dbReference>
<dbReference type="PROSITE" id="PS51318">
    <property type="entry name" value="TAT"/>
    <property type="match status" value="1"/>
</dbReference>
<sequence length="672" mass="73317">MDAPSSDNPQTSPDNVSRREVVKKAAKGTAALGAFALLGPLATTRSHGGNNVLADLILRNGNITTFDPKNPEVSAIAIKDGLVQEIGSDSEIMALAGDKTQVINLDGKRVIPGLNDSHMHLIRGGLNYNMELRWENVPSLADALRMLKEQADHTPAPQWVRVVGGWSEFQFAERRMPTLAEINRAAPDTPVFILHLYSHALLNRAALRAAGIQRDTPNPPGGVIEKDANGEPTGMLIAKPSAMILYTTLATGPKLPIQDQINSTRHFMREMNRLGITSVIDAGGGGQNYPDDYQVVQKLHDEKQLTVRIAYNLFAQNAGAELGDYERWVRMTEPGAGSAMLRMNGGGENLTWSAADFENFLEPRPELAPTMEKELEPIVALLAENAWPFRIHATYDESIDRFLTLFERVNGKTPFKTRFIIDHAETVSERNMERIKALGGGIATQHRMAFQGEYFVDRYGADAAKTTPPIAKMLAMDLPVGAGTDATRVASYDPWTALYWMTTGKTVGGLSLYDRENILDRATALRLWTEGSAWFSGEHAVKGSLRPGQFADLAVLSQDYFKVSDTAIRQTVAELTVVGGNIVYAAGPFSRFDPPLPPASPDWSPVNREASPAMRQTSAPIQARAFSRACSDGCTSGCALHGHNHQIAWNSPIPAGNQRDFWGVLGCSCFAV</sequence>
<dbReference type="Gene3D" id="3.10.310.70">
    <property type="match status" value="1"/>
</dbReference>
<feature type="domain" description="Amidohydrolase 3" evidence="2">
    <location>
        <begin position="101"/>
        <end position="584"/>
    </location>
</feature>
<dbReference type="Pfam" id="PF07969">
    <property type="entry name" value="Amidohydro_3"/>
    <property type="match status" value="1"/>
</dbReference>